<dbReference type="AlphaFoldDB" id="A0A1C0B9X1"/>
<comment type="caution">
    <text evidence="7">The sequence shown here is derived from an EMBL/GenBank/DDBJ whole genome shotgun (WGS) entry which is preliminary data.</text>
</comment>
<evidence type="ECO:0000313" key="7">
    <source>
        <dbReference type="EMBL" id="OCM00371.1"/>
    </source>
</evidence>
<protein>
    <submittedName>
        <fullName evidence="7">LigB family dioxygenase</fullName>
    </submittedName>
</protein>
<evidence type="ECO:0000313" key="8">
    <source>
        <dbReference type="Proteomes" id="UP000093281"/>
    </source>
</evidence>
<evidence type="ECO:0000256" key="1">
    <source>
        <dbReference type="ARBA" id="ARBA00001947"/>
    </source>
</evidence>
<dbReference type="GO" id="GO:0008198">
    <property type="term" value="F:ferrous iron binding"/>
    <property type="evidence" value="ECO:0007669"/>
    <property type="project" value="InterPro"/>
</dbReference>
<dbReference type="STRING" id="544718.AAX25_00704"/>
<dbReference type="SUPFAM" id="SSF53213">
    <property type="entry name" value="LigB-like"/>
    <property type="match status" value="1"/>
</dbReference>
<name>A0A1C0B9X1_9BACT</name>
<dbReference type="GO" id="GO:0008270">
    <property type="term" value="F:zinc ion binding"/>
    <property type="evidence" value="ECO:0007669"/>
    <property type="project" value="InterPro"/>
</dbReference>
<dbReference type="PANTHER" id="PTHR30096">
    <property type="entry name" value="4,5-DOPA DIOXYGENASE EXTRADIOL-LIKE PROTEIN"/>
    <property type="match status" value="1"/>
</dbReference>
<evidence type="ECO:0000259" key="6">
    <source>
        <dbReference type="Pfam" id="PF02900"/>
    </source>
</evidence>
<evidence type="ECO:0000256" key="4">
    <source>
        <dbReference type="ARBA" id="ARBA00022833"/>
    </source>
</evidence>
<gene>
    <name evidence="7" type="ORF">AAX29_00374</name>
</gene>
<keyword evidence="3" id="KW-0479">Metal-binding</keyword>
<dbReference type="EMBL" id="LCUJ01000001">
    <property type="protein sequence ID" value="OCM00371.1"/>
    <property type="molecule type" value="Genomic_DNA"/>
</dbReference>
<dbReference type="OrthoDB" id="9790889at2"/>
<dbReference type="GO" id="GO:0016702">
    <property type="term" value="F:oxidoreductase activity, acting on single donors with incorporation of molecular oxygen, incorporation of two atoms of oxygen"/>
    <property type="evidence" value="ECO:0007669"/>
    <property type="project" value="UniProtKB-ARBA"/>
</dbReference>
<dbReference type="Pfam" id="PF02900">
    <property type="entry name" value="LigB"/>
    <property type="match status" value="1"/>
</dbReference>
<comment type="cofactor">
    <cofactor evidence="1">
        <name>Zn(2+)</name>
        <dbReference type="ChEBI" id="CHEBI:29105"/>
    </cofactor>
</comment>
<dbReference type="PATRIC" id="fig|544718.43.peg.689"/>
<proteinExistence type="inferred from homology"/>
<dbReference type="Gene3D" id="3.40.830.10">
    <property type="entry name" value="LigB-like"/>
    <property type="match status" value="1"/>
</dbReference>
<comment type="similarity">
    <text evidence="2">Belongs to the DODA-type extradiol aromatic ring-opening dioxygenase family.</text>
</comment>
<dbReference type="CDD" id="cd07363">
    <property type="entry name" value="45_DOPA_Dioxygenase"/>
    <property type="match status" value="1"/>
</dbReference>
<dbReference type="RefSeq" id="WP_066182284.1">
    <property type="nucleotide sequence ID" value="NZ_LCUJ01000001.1"/>
</dbReference>
<keyword evidence="4" id="KW-0862">Zinc</keyword>
<organism evidence="7 8">
    <name type="scientific">Aliarcobacter thereius</name>
    <dbReference type="NCBI Taxonomy" id="544718"/>
    <lineage>
        <taxon>Bacteria</taxon>
        <taxon>Pseudomonadati</taxon>
        <taxon>Campylobacterota</taxon>
        <taxon>Epsilonproteobacteria</taxon>
        <taxon>Campylobacterales</taxon>
        <taxon>Arcobacteraceae</taxon>
        <taxon>Aliarcobacter</taxon>
    </lineage>
</organism>
<dbReference type="InterPro" id="IPR004183">
    <property type="entry name" value="Xdiol_dOase_suB"/>
</dbReference>
<dbReference type="PIRSF" id="PIRSF006157">
    <property type="entry name" value="Doxgns_DODA"/>
    <property type="match status" value="1"/>
</dbReference>
<evidence type="ECO:0000256" key="2">
    <source>
        <dbReference type="ARBA" id="ARBA00007581"/>
    </source>
</evidence>
<evidence type="ECO:0000256" key="3">
    <source>
        <dbReference type="ARBA" id="ARBA00022723"/>
    </source>
</evidence>
<dbReference type="InterPro" id="IPR014436">
    <property type="entry name" value="Extradiol_dOase_DODA"/>
</dbReference>
<evidence type="ECO:0000256" key="5">
    <source>
        <dbReference type="ARBA" id="ARBA00023002"/>
    </source>
</evidence>
<keyword evidence="7" id="KW-0223">Dioxygenase</keyword>
<sequence length="258" mass="29860">MNPTLFISHGAPNIVLNNSQTKNSARELSSSLDIPKYIIIVSAHWLSFDLKVINPNANELMYDFYGFEKELYNFKYKISSNKELTNNLIEKLKKQNINISIDENRISYDHGVWSSLYLLYEELNIPIIQLSIPSSYSISELIDLGEKLKEFKDEALLIFSGGITHNLRDMSFNSQIKDYAKIFNDEIKNIINLGDEKELSNIDKNRYFYQNHPTTEHFIPLLIAFGSALNKKGKSFNSEILYSNISMESFIFDEKDKK</sequence>
<keyword evidence="5" id="KW-0560">Oxidoreductase</keyword>
<feature type="domain" description="Extradiol ring-cleavage dioxygenase class III enzyme subunit B" evidence="6">
    <location>
        <begin position="31"/>
        <end position="243"/>
    </location>
</feature>
<accession>A0A1C0B9X1</accession>
<dbReference type="PANTHER" id="PTHR30096:SF0">
    <property type="entry name" value="4,5-DOPA DIOXYGENASE EXTRADIOL-LIKE PROTEIN"/>
    <property type="match status" value="1"/>
</dbReference>
<reference evidence="8" key="1">
    <citation type="submission" date="2015-05" db="EMBL/GenBank/DDBJ databases">
        <authorList>
            <person name="Rovetto F."/>
            <person name="Cocolin L."/>
            <person name="Illeghems K."/>
            <person name="Van Nieuwerburgh F."/>
            <person name="Houf K."/>
        </authorList>
    </citation>
    <scope>NUCLEOTIDE SEQUENCE [LARGE SCALE GENOMIC DNA]</scope>
    <source>
        <strain evidence="8">DU22</strain>
    </source>
</reference>
<dbReference type="Proteomes" id="UP000093281">
    <property type="component" value="Unassembled WGS sequence"/>
</dbReference>